<dbReference type="PANTHER" id="PTHR12560">
    <property type="entry name" value="LONGEVITY ASSURANCE FACTOR 1 LAG1"/>
    <property type="match status" value="1"/>
</dbReference>
<dbReference type="AlphaFoldDB" id="A0A8S3CAM8"/>
<evidence type="ECO:0000313" key="11">
    <source>
        <dbReference type="EMBL" id="CAF4905201.1"/>
    </source>
</evidence>
<dbReference type="InterPro" id="IPR016439">
    <property type="entry name" value="Lag1/Lac1-like"/>
</dbReference>
<dbReference type="Pfam" id="PF03798">
    <property type="entry name" value="TRAM_LAG1_CLN8"/>
    <property type="match status" value="1"/>
</dbReference>
<proteinExistence type="predicted"/>
<evidence type="ECO:0000256" key="9">
    <source>
        <dbReference type="SAM" id="Phobius"/>
    </source>
</evidence>
<dbReference type="InterPro" id="IPR006634">
    <property type="entry name" value="TLC-dom"/>
</dbReference>
<keyword evidence="6 7" id="KW-0472">Membrane</keyword>
<comment type="pathway">
    <text evidence="3">Sphingolipid metabolism.</text>
</comment>
<comment type="caution">
    <text evidence="11">The sequence shown here is derived from an EMBL/GenBank/DDBJ whole genome shotgun (WGS) entry which is preliminary data.</text>
</comment>
<protein>
    <recommendedName>
        <fullName evidence="10">TLC domain-containing protein</fullName>
    </recommendedName>
</protein>
<sequence length="95" mass="11049">FAIVWFITRLCYYPYKILYTTTFEELNILGLFPAYYVFNGLLILLQILHYFWFYLICRVAILACKAGKVTKDDRSDSDDSGDESSNGGVDIRKNK</sequence>
<dbReference type="EMBL" id="CAJOBI010175308">
    <property type="protein sequence ID" value="CAF4905201.1"/>
    <property type="molecule type" value="Genomic_DNA"/>
</dbReference>
<comment type="pathway">
    <text evidence="2">Lipid metabolism; sphingolipid metabolism.</text>
</comment>
<accession>A0A8S3CAM8</accession>
<evidence type="ECO:0000256" key="2">
    <source>
        <dbReference type="ARBA" id="ARBA00004760"/>
    </source>
</evidence>
<feature type="domain" description="TLC" evidence="10">
    <location>
        <begin position="1"/>
        <end position="65"/>
    </location>
</feature>
<reference evidence="11" key="1">
    <citation type="submission" date="2021-02" db="EMBL/GenBank/DDBJ databases">
        <authorList>
            <person name="Nowell W R."/>
        </authorList>
    </citation>
    <scope>NUCLEOTIDE SEQUENCE</scope>
</reference>
<evidence type="ECO:0000256" key="4">
    <source>
        <dbReference type="ARBA" id="ARBA00022692"/>
    </source>
</evidence>
<dbReference type="GO" id="GO:0016020">
    <property type="term" value="C:membrane"/>
    <property type="evidence" value="ECO:0007669"/>
    <property type="project" value="UniProtKB-SubCell"/>
</dbReference>
<evidence type="ECO:0000256" key="1">
    <source>
        <dbReference type="ARBA" id="ARBA00004141"/>
    </source>
</evidence>
<dbReference type="Proteomes" id="UP000676336">
    <property type="component" value="Unassembled WGS sequence"/>
</dbReference>
<comment type="subcellular location">
    <subcellularLocation>
        <location evidence="1">Membrane</location>
        <topology evidence="1">Multi-pass membrane protein</topology>
    </subcellularLocation>
</comment>
<dbReference type="GO" id="GO:0046513">
    <property type="term" value="P:ceramide biosynthetic process"/>
    <property type="evidence" value="ECO:0007669"/>
    <property type="project" value="InterPro"/>
</dbReference>
<evidence type="ECO:0000256" key="8">
    <source>
        <dbReference type="SAM" id="MobiDB-lite"/>
    </source>
</evidence>
<dbReference type="PROSITE" id="PS50922">
    <property type="entry name" value="TLC"/>
    <property type="match status" value="1"/>
</dbReference>
<evidence type="ECO:0000256" key="5">
    <source>
        <dbReference type="ARBA" id="ARBA00022989"/>
    </source>
</evidence>
<evidence type="ECO:0000256" key="6">
    <source>
        <dbReference type="ARBA" id="ARBA00023136"/>
    </source>
</evidence>
<dbReference type="PANTHER" id="PTHR12560:SF0">
    <property type="entry name" value="LD18904P"/>
    <property type="match status" value="1"/>
</dbReference>
<feature type="region of interest" description="Disordered" evidence="8">
    <location>
        <begin position="70"/>
        <end position="95"/>
    </location>
</feature>
<evidence type="ECO:0000259" key="10">
    <source>
        <dbReference type="PROSITE" id="PS50922"/>
    </source>
</evidence>
<keyword evidence="4 7" id="KW-0812">Transmembrane</keyword>
<feature type="transmembrane region" description="Helical" evidence="9">
    <location>
        <begin position="34"/>
        <end position="55"/>
    </location>
</feature>
<gene>
    <name evidence="11" type="ORF">SMN809_LOCUS51943</name>
</gene>
<evidence type="ECO:0000313" key="12">
    <source>
        <dbReference type="Proteomes" id="UP000676336"/>
    </source>
</evidence>
<organism evidence="11 12">
    <name type="scientific">Rotaria magnacalcarata</name>
    <dbReference type="NCBI Taxonomy" id="392030"/>
    <lineage>
        <taxon>Eukaryota</taxon>
        <taxon>Metazoa</taxon>
        <taxon>Spiralia</taxon>
        <taxon>Gnathifera</taxon>
        <taxon>Rotifera</taxon>
        <taxon>Eurotatoria</taxon>
        <taxon>Bdelloidea</taxon>
        <taxon>Philodinida</taxon>
        <taxon>Philodinidae</taxon>
        <taxon>Rotaria</taxon>
    </lineage>
</organism>
<evidence type="ECO:0000256" key="3">
    <source>
        <dbReference type="ARBA" id="ARBA00004991"/>
    </source>
</evidence>
<name>A0A8S3CAM8_9BILA</name>
<dbReference type="GO" id="GO:0050291">
    <property type="term" value="F:sphingosine N-acyltransferase activity"/>
    <property type="evidence" value="ECO:0007669"/>
    <property type="project" value="InterPro"/>
</dbReference>
<keyword evidence="5 9" id="KW-1133">Transmembrane helix</keyword>
<feature type="non-terminal residue" evidence="11">
    <location>
        <position position="1"/>
    </location>
</feature>
<evidence type="ECO:0000256" key="7">
    <source>
        <dbReference type="PROSITE-ProRule" id="PRU00205"/>
    </source>
</evidence>